<dbReference type="GO" id="GO:0004553">
    <property type="term" value="F:hydrolase activity, hydrolyzing O-glycosyl compounds"/>
    <property type="evidence" value="ECO:0007669"/>
    <property type="project" value="InterPro"/>
</dbReference>
<dbReference type="AlphaFoldDB" id="A0A0C3LNY4"/>
<dbReference type="Pfam" id="PF12585">
    <property type="entry name" value="DUF3759"/>
    <property type="match status" value="1"/>
</dbReference>
<evidence type="ECO:0000256" key="1">
    <source>
        <dbReference type="ARBA" id="ARBA00022801"/>
    </source>
</evidence>
<protein>
    <recommendedName>
        <fullName evidence="3">Chitin-binding type-3 domain-containing protein</fullName>
    </recommendedName>
</protein>
<dbReference type="EMBL" id="KN823092">
    <property type="protein sequence ID" value="KIO23137.1"/>
    <property type="molecule type" value="Genomic_DNA"/>
</dbReference>
<sequence>MVQNWAAGNKYEVGEVVIYQGFYYKNIQAHTSQNDWTPDKTADLWGKQGKVDAVFKSGQDKADLEKEHEEVEKAPREAKLSHELIAGAAAFQAARMWEHHKEKNGEPPSHPHAKELIAGFAGAFVDRIVETKGLDFIDKQKAKKRAQERAEDQVGSNY</sequence>
<dbReference type="GO" id="GO:0005975">
    <property type="term" value="P:carbohydrate metabolic process"/>
    <property type="evidence" value="ECO:0007669"/>
    <property type="project" value="InterPro"/>
</dbReference>
<dbReference type="CDD" id="cd12214">
    <property type="entry name" value="ChiA1_BD"/>
    <property type="match status" value="1"/>
</dbReference>
<dbReference type="InterPro" id="IPR036573">
    <property type="entry name" value="CBM_sf_5/12"/>
</dbReference>
<keyword evidence="1" id="KW-0378">Hydrolase</keyword>
<dbReference type="SUPFAM" id="SSF51055">
    <property type="entry name" value="Carbohydrate binding domain"/>
    <property type="match status" value="1"/>
</dbReference>
<reference evidence="5" key="2">
    <citation type="submission" date="2015-01" db="EMBL/GenBank/DDBJ databases">
        <title>Evolutionary Origins and Diversification of the Mycorrhizal Mutualists.</title>
        <authorList>
            <consortium name="DOE Joint Genome Institute"/>
            <consortium name="Mycorrhizal Genomics Consortium"/>
            <person name="Kohler A."/>
            <person name="Kuo A."/>
            <person name="Nagy L.G."/>
            <person name="Floudas D."/>
            <person name="Copeland A."/>
            <person name="Barry K.W."/>
            <person name="Cichocki N."/>
            <person name="Veneault-Fourrey C."/>
            <person name="LaButti K."/>
            <person name="Lindquist E.A."/>
            <person name="Lipzen A."/>
            <person name="Lundell T."/>
            <person name="Morin E."/>
            <person name="Murat C."/>
            <person name="Riley R."/>
            <person name="Ohm R."/>
            <person name="Sun H."/>
            <person name="Tunlid A."/>
            <person name="Henrissat B."/>
            <person name="Grigoriev I.V."/>
            <person name="Hibbett D.S."/>
            <person name="Martin F."/>
        </authorList>
    </citation>
    <scope>NUCLEOTIDE SEQUENCE [LARGE SCALE GENOMIC DNA]</scope>
    <source>
        <strain evidence="5">MUT 4182</strain>
    </source>
</reference>
<dbReference type="GO" id="GO:0005576">
    <property type="term" value="C:extracellular region"/>
    <property type="evidence" value="ECO:0007669"/>
    <property type="project" value="InterPro"/>
</dbReference>
<dbReference type="Proteomes" id="UP000054248">
    <property type="component" value="Unassembled WGS sequence"/>
</dbReference>
<dbReference type="InterPro" id="IPR022234">
    <property type="entry name" value="DUF3759"/>
</dbReference>
<dbReference type="HOGENOM" id="CLU_1670663_0_0_1"/>
<dbReference type="InterPro" id="IPR003610">
    <property type="entry name" value="CBM5/12"/>
</dbReference>
<dbReference type="PANTHER" id="PTHR37450">
    <property type="entry name" value="CIPC PROTEIN"/>
    <property type="match status" value="1"/>
</dbReference>
<name>A0A0C3LNY4_9AGAM</name>
<dbReference type="Pfam" id="PF02839">
    <property type="entry name" value="CBM_5_12"/>
    <property type="match status" value="1"/>
</dbReference>
<accession>A0A0C3LNY4</accession>
<reference evidence="4 5" key="1">
    <citation type="submission" date="2014-04" db="EMBL/GenBank/DDBJ databases">
        <authorList>
            <consortium name="DOE Joint Genome Institute"/>
            <person name="Kuo A."/>
            <person name="Girlanda M."/>
            <person name="Perotto S."/>
            <person name="Kohler A."/>
            <person name="Nagy L.G."/>
            <person name="Floudas D."/>
            <person name="Copeland A."/>
            <person name="Barry K.W."/>
            <person name="Cichocki N."/>
            <person name="Veneault-Fourrey C."/>
            <person name="LaButti K."/>
            <person name="Lindquist E.A."/>
            <person name="Lipzen A."/>
            <person name="Lundell T."/>
            <person name="Morin E."/>
            <person name="Murat C."/>
            <person name="Sun H."/>
            <person name="Tunlid A."/>
            <person name="Henrissat B."/>
            <person name="Grigoriev I.V."/>
            <person name="Hibbett D.S."/>
            <person name="Martin F."/>
            <person name="Nordberg H.P."/>
            <person name="Cantor M.N."/>
            <person name="Hua S.X."/>
        </authorList>
    </citation>
    <scope>NUCLEOTIDE SEQUENCE [LARGE SCALE GENOMIC DNA]</scope>
    <source>
        <strain evidence="4 5">MUT 4182</strain>
    </source>
</reference>
<dbReference type="GO" id="GO:0030246">
    <property type="term" value="F:carbohydrate binding"/>
    <property type="evidence" value="ECO:0007669"/>
    <property type="project" value="InterPro"/>
</dbReference>
<dbReference type="OrthoDB" id="9895617at2759"/>
<evidence type="ECO:0000313" key="4">
    <source>
        <dbReference type="EMBL" id="KIO23137.1"/>
    </source>
</evidence>
<feature type="region of interest" description="Disordered" evidence="2">
    <location>
        <begin position="139"/>
        <end position="158"/>
    </location>
</feature>
<evidence type="ECO:0000313" key="5">
    <source>
        <dbReference type="Proteomes" id="UP000054248"/>
    </source>
</evidence>
<feature type="domain" description="Chitin-binding type-3" evidence="3">
    <location>
        <begin position="4"/>
        <end position="45"/>
    </location>
</feature>
<dbReference type="PANTHER" id="PTHR37450:SF1">
    <property type="entry name" value="CIPC PROTEIN"/>
    <property type="match status" value="1"/>
</dbReference>
<proteinExistence type="predicted"/>
<evidence type="ECO:0000256" key="2">
    <source>
        <dbReference type="SAM" id="MobiDB-lite"/>
    </source>
</evidence>
<feature type="compositionally biased region" description="Basic and acidic residues" evidence="2">
    <location>
        <begin position="139"/>
        <end position="152"/>
    </location>
</feature>
<keyword evidence="5" id="KW-1185">Reference proteome</keyword>
<dbReference type="Gene3D" id="2.10.10.20">
    <property type="entry name" value="Carbohydrate-binding module superfamily 5/12"/>
    <property type="match status" value="1"/>
</dbReference>
<gene>
    <name evidence="4" type="ORF">M407DRAFT_244904</name>
</gene>
<organism evidence="4 5">
    <name type="scientific">Tulasnella calospora MUT 4182</name>
    <dbReference type="NCBI Taxonomy" id="1051891"/>
    <lineage>
        <taxon>Eukaryota</taxon>
        <taxon>Fungi</taxon>
        <taxon>Dikarya</taxon>
        <taxon>Basidiomycota</taxon>
        <taxon>Agaricomycotina</taxon>
        <taxon>Agaricomycetes</taxon>
        <taxon>Cantharellales</taxon>
        <taxon>Tulasnellaceae</taxon>
        <taxon>Tulasnella</taxon>
    </lineage>
</organism>
<evidence type="ECO:0000259" key="3">
    <source>
        <dbReference type="Pfam" id="PF02839"/>
    </source>
</evidence>
<dbReference type="STRING" id="1051891.A0A0C3LNY4"/>